<reference evidence="7 8" key="1">
    <citation type="submission" date="2024-11" db="EMBL/GenBank/DDBJ databases">
        <title>Adaptive evolution of stress response genes in parasites aligns with host niche diversity.</title>
        <authorList>
            <person name="Hahn C."/>
            <person name="Resl P."/>
        </authorList>
    </citation>
    <scope>NUCLEOTIDE SEQUENCE [LARGE SCALE GENOMIC DNA]</scope>
    <source>
        <strain evidence="7">EGGRZ-B1_66</strain>
        <tissue evidence="7">Body</tissue>
    </source>
</reference>
<evidence type="ECO:0000313" key="8">
    <source>
        <dbReference type="Proteomes" id="UP001626550"/>
    </source>
</evidence>
<sequence length="438" mass="49064">MLYLRPDFECLPNYYGKFCATECKPNAQEYSCDEDGSKICHPGFIKFDDADVCLSDLCKRMPNYCQNNGKCTNPSPLPNRRYPECNCPFGFEGKRCESVSTIAPPPIQRPFNEVPANSIAQKQTTQSLNKQECELFCLNFHLCDRSTDPGMTNEKSEAPARNQLSTSDVRSLVPLTNTIRYSFSPPQNTACGYQAVTNSFIEQPKPDNFGNFDQVCTPLIQPNSTMNTLQRIKYTDSKYPTQFEIDPFYPTMDATDNYHSGWEYTTRYQPGTLQKCVSVEESPSFYYTRGDFYEGSMKNDQNSRSTLVTPHDHDAYKKLASISVLPSSISKRLSLINSDTNSDHSMKYGNLVTLLSGSGMETMQNGRVASPKKDAEASYSGRKCDMNSSMLSSRFEESELIGDTKIISHEPAPQFLAETSDVLGLGIRSEGELGTENT</sequence>
<keyword evidence="2 5" id="KW-0245">EGF-like domain</keyword>
<gene>
    <name evidence="7" type="primary">DLL1</name>
    <name evidence="7" type="ORF">Ciccas_002831</name>
</gene>
<dbReference type="CDD" id="cd00054">
    <property type="entry name" value="EGF_CA"/>
    <property type="match status" value="1"/>
</dbReference>
<evidence type="ECO:0000259" key="6">
    <source>
        <dbReference type="PROSITE" id="PS50026"/>
    </source>
</evidence>
<dbReference type="EMBL" id="JBJKFK010000235">
    <property type="protein sequence ID" value="KAL3318510.1"/>
    <property type="molecule type" value="Genomic_DNA"/>
</dbReference>
<name>A0ABD2QG43_9PLAT</name>
<evidence type="ECO:0000256" key="5">
    <source>
        <dbReference type="PROSITE-ProRule" id="PRU00076"/>
    </source>
</evidence>
<dbReference type="Pfam" id="PF01414">
    <property type="entry name" value="DSL"/>
    <property type="match status" value="1"/>
</dbReference>
<dbReference type="PROSITE" id="PS00022">
    <property type="entry name" value="EGF_1"/>
    <property type="match status" value="1"/>
</dbReference>
<dbReference type="PROSITE" id="PS01186">
    <property type="entry name" value="EGF_2"/>
    <property type="match status" value="1"/>
</dbReference>
<evidence type="ECO:0000256" key="1">
    <source>
        <dbReference type="ARBA" id="ARBA00022473"/>
    </source>
</evidence>
<evidence type="ECO:0000256" key="4">
    <source>
        <dbReference type="ARBA" id="ARBA00023157"/>
    </source>
</evidence>
<dbReference type="Proteomes" id="UP001626550">
    <property type="component" value="Unassembled WGS sequence"/>
</dbReference>
<feature type="domain" description="EGF-like" evidence="6">
    <location>
        <begin position="54"/>
        <end position="97"/>
    </location>
</feature>
<keyword evidence="1" id="KW-0217">Developmental protein</keyword>
<evidence type="ECO:0000256" key="3">
    <source>
        <dbReference type="ARBA" id="ARBA00022737"/>
    </source>
</evidence>
<protein>
    <submittedName>
        <fullName evidence="7">Dll1p</fullName>
    </submittedName>
</protein>
<dbReference type="SUPFAM" id="SSF57196">
    <property type="entry name" value="EGF/Laminin"/>
    <property type="match status" value="1"/>
</dbReference>
<dbReference type="InterPro" id="IPR001774">
    <property type="entry name" value="DSL"/>
</dbReference>
<comment type="caution">
    <text evidence="5">Lacks conserved residue(s) required for the propagation of feature annotation.</text>
</comment>
<keyword evidence="3" id="KW-0677">Repeat</keyword>
<dbReference type="InterPro" id="IPR000742">
    <property type="entry name" value="EGF"/>
</dbReference>
<dbReference type="Gene3D" id="2.10.25.140">
    <property type="match status" value="1"/>
</dbReference>
<dbReference type="Gene3D" id="2.10.25.10">
    <property type="entry name" value="Laminin"/>
    <property type="match status" value="1"/>
</dbReference>
<keyword evidence="4 5" id="KW-1015">Disulfide bond</keyword>
<evidence type="ECO:0000313" key="7">
    <source>
        <dbReference type="EMBL" id="KAL3318510.1"/>
    </source>
</evidence>
<feature type="disulfide bond" evidence="5">
    <location>
        <begin position="87"/>
        <end position="96"/>
    </location>
</feature>
<evidence type="ECO:0000256" key="2">
    <source>
        <dbReference type="ARBA" id="ARBA00022536"/>
    </source>
</evidence>
<accession>A0ABD2QG43</accession>
<proteinExistence type="predicted"/>
<dbReference type="PROSITE" id="PS50026">
    <property type="entry name" value="EGF_3"/>
    <property type="match status" value="1"/>
</dbReference>
<dbReference type="AlphaFoldDB" id="A0ABD2QG43"/>
<organism evidence="7 8">
    <name type="scientific">Cichlidogyrus casuarinus</name>
    <dbReference type="NCBI Taxonomy" id="1844966"/>
    <lineage>
        <taxon>Eukaryota</taxon>
        <taxon>Metazoa</taxon>
        <taxon>Spiralia</taxon>
        <taxon>Lophotrochozoa</taxon>
        <taxon>Platyhelminthes</taxon>
        <taxon>Monogenea</taxon>
        <taxon>Monopisthocotylea</taxon>
        <taxon>Dactylogyridea</taxon>
        <taxon>Ancyrocephalidae</taxon>
        <taxon>Cichlidogyrus</taxon>
    </lineage>
</organism>
<comment type="caution">
    <text evidence="7">The sequence shown here is derived from an EMBL/GenBank/DDBJ whole genome shotgun (WGS) entry which is preliminary data.</text>
</comment>
<keyword evidence="8" id="KW-1185">Reference proteome</keyword>